<sequence>MDLEHDFKPFLIFGIVFTLCLVMITLGGIELAGVWMDAMYPIFFLFAVAGLSISWIRWKNLNEKS</sequence>
<proteinExistence type="predicted"/>
<reference evidence="3" key="1">
    <citation type="journal article" date="2019" name="bioRxiv">
        <title>Genome diversification in globally distributed novel marine Proteobacteria is linked to environmental adaptation.</title>
        <authorList>
            <person name="Zhou Z."/>
            <person name="Tran P.Q."/>
            <person name="Kieft K."/>
            <person name="Anantharaman K."/>
        </authorList>
    </citation>
    <scope>NUCLEOTIDE SEQUENCE [LARGE SCALE GENOMIC DNA]</scope>
</reference>
<evidence type="ECO:0000313" key="3">
    <source>
        <dbReference type="Proteomes" id="UP000585802"/>
    </source>
</evidence>
<dbReference type="Proteomes" id="UP000585802">
    <property type="component" value="Unassembled WGS sequence"/>
</dbReference>
<keyword evidence="1" id="KW-1133">Transmembrane helix</keyword>
<evidence type="ECO:0000313" key="2">
    <source>
        <dbReference type="EMBL" id="HIF37320.1"/>
    </source>
</evidence>
<feature type="transmembrane region" description="Helical" evidence="1">
    <location>
        <begin position="38"/>
        <end position="58"/>
    </location>
</feature>
<dbReference type="AlphaFoldDB" id="A0A7J4GV16"/>
<gene>
    <name evidence="2" type="ORF">EYQ70_02785</name>
</gene>
<dbReference type="EMBL" id="DUCX01000040">
    <property type="protein sequence ID" value="HIF37320.1"/>
    <property type="molecule type" value="Genomic_DNA"/>
</dbReference>
<organism evidence="2 3">
    <name type="scientific">Marine Group III euryarchaeote</name>
    <dbReference type="NCBI Taxonomy" id="2173149"/>
    <lineage>
        <taxon>Archaea</taxon>
        <taxon>Methanobacteriati</taxon>
        <taxon>Thermoplasmatota</taxon>
        <taxon>Thermoplasmata</taxon>
        <taxon>Candidatus Thermoprofundales</taxon>
    </lineage>
</organism>
<evidence type="ECO:0000256" key="1">
    <source>
        <dbReference type="SAM" id="Phobius"/>
    </source>
</evidence>
<keyword evidence="1" id="KW-0472">Membrane</keyword>
<name>A0A7J4GV16_9ARCH</name>
<keyword evidence="1" id="KW-0812">Transmembrane</keyword>
<protein>
    <submittedName>
        <fullName evidence="2">Uncharacterized protein</fullName>
    </submittedName>
</protein>
<accession>A0A7J4GV16</accession>
<feature type="transmembrane region" description="Helical" evidence="1">
    <location>
        <begin position="12"/>
        <end position="32"/>
    </location>
</feature>
<comment type="caution">
    <text evidence="2">The sequence shown here is derived from an EMBL/GenBank/DDBJ whole genome shotgun (WGS) entry which is preliminary data.</text>
</comment>